<evidence type="ECO:0000259" key="1">
    <source>
        <dbReference type="PROSITE" id="PS51186"/>
    </source>
</evidence>
<dbReference type="AlphaFoldDB" id="A0A419SXW4"/>
<dbReference type="GO" id="GO:0034069">
    <property type="term" value="F:aminoglycoside N-acetyltransferase activity"/>
    <property type="evidence" value="ECO:0007669"/>
    <property type="project" value="TreeGrafter"/>
</dbReference>
<dbReference type="SUPFAM" id="SSF55729">
    <property type="entry name" value="Acyl-CoA N-acyltransferases (Nat)"/>
    <property type="match status" value="1"/>
</dbReference>
<gene>
    <name evidence="2" type="ORF">BET03_04770</name>
</gene>
<evidence type="ECO:0000313" key="2">
    <source>
        <dbReference type="EMBL" id="RKD30021.1"/>
    </source>
</evidence>
<dbReference type="GO" id="GO:0030649">
    <property type="term" value="P:aminoglycoside antibiotic catabolic process"/>
    <property type="evidence" value="ECO:0007669"/>
    <property type="project" value="TreeGrafter"/>
</dbReference>
<sequence>MDFEIEQLTDKDYEDAIDFINMVFSMHYHPINFPELLPTYYQPTDEHMRCHYVVKQDGKIRALVGVYPGKLKIGDDSLKIARIGAVSTHPNTRDRGLMQSLMNYSMDCIKSEEYDLAYLGGLRHRYSYFGFEKCGYKLIFKINKHNLKHTDIENKGFKIKEISEDYKELMEELKSFHDKRPIHFERSKEDFFKICKNWNHKLYVGLKKGKPVGYLVANQDENHIHEIVAETEDITIELIHKFTLENINYSISVDINPIDYSLANRLGNLCEEVEIKNVNNWCIINWESVLNSLLKVKSQYVPLIDGEIIISIEDYGNIKINVKDNNVNCEKTKEEADFRLDTKTLMRMFFGPIKPSLVNKVPKKAQVLESWCPLPLYISMQDFA</sequence>
<dbReference type="Pfam" id="PF13527">
    <property type="entry name" value="Acetyltransf_9"/>
    <property type="match status" value="1"/>
</dbReference>
<comment type="caution">
    <text evidence="2">The sequence shown here is derived from an EMBL/GenBank/DDBJ whole genome shotgun (WGS) entry which is preliminary data.</text>
</comment>
<name>A0A419SXW4_9FIRM</name>
<protein>
    <recommendedName>
        <fullName evidence="1">N-acetyltransferase domain-containing protein</fullName>
    </recommendedName>
</protein>
<dbReference type="PANTHER" id="PTHR37817:SF1">
    <property type="entry name" value="N-ACETYLTRANSFERASE EIS"/>
    <property type="match status" value="1"/>
</dbReference>
<dbReference type="PROSITE" id="PS51186">
    <property type="entry name" value="GNAT"/>
    <property type="match status" value="1"/>
</dbReference>
<dbReference type="InterPro" id="IPR016181">
    <property type="entry name" value="Acyl_CoA_acyltransferase"/>
</dbReference>
<organism evidence="2 3">
    <name type="scientific">Thermohalobacter berrensis</name>
    <dbReference type="NCBI Taxonomy" id="99594"/>
    <lineage>
        <taxon>Bacteria</taxon>
        <taxon>Bacillati</taxon>
        <taxon>Bacillota</taxon>
        <taxon>Tissierellia</taxon>
        <taxon>Tissierellales</taxon>
        <taxon>Thermohalobacteraceae</taxon>
        <taxon>Thermohalobacter</taxon>
    </lineage>
</organism>
<accession>A0A419SXW4</accession>
<dbReference type="PANTHER" id="PTHR37817">
    <property type="entry name" value="N-ACETYLTRANSFERASE EIS"/>
    <property type="match status" value="1"/>
</dbReference>
<dbReference type="RefSeq" id="WP_120170232.1">
    <property type="nucleotide sequence ID" value="NZ_MCIB01000036.1"/>
</dbReference>
<dbReference type="InterPro" id="IPR051554">
    <property type="entry name" value="Acetyltransferase_Eis"/>
</dbReference>
<dbReference type="Proteomes" id="UP000284177">
    <property type="component" value="Unassembled WGS sequence"/>
</dbReference>
<keyword evidence="3" id="KW-1185">Reference proteome</keyword>
<dbReference type="CDD" id="cd04301">
    <property type="entry name" value="NAT_SF"/>
    <property type="match status" value="1"/>
</dbReference>
<evidence type="ECO:0000313" key="3">
    <source>
        <dbReference type="Proteomes" id="UP000284177"/>
    </source>
</evidence>
<dbReference type="Gene3D" id="3.40.630.30">
    <property type="match status" value="1"/>
</dbReference>
<dbReference type="EMBL" id="MCIB01000036">
    <property type="protein sequence ID" value="RKD30021.1"/>
    <property type="molecule type" value="Genomic_DNA"/>
</dbReference>
<dbReference type="OrthoDB" id="2063981at2"/>
<feature type="domain" description="N-acetyltransferase" evidence="1">
    <location>
        <begin position="3"/>
        <end position="153"/>
    </location>
</feature>
<proteinExistence type="predicted"/>
<dbReference type="InterPro" id="IPR000182">
    <property type="entry name" value="GNAT_dom"/>
</dbReference>
<reference evidence="2 3" key="1">
    <citation type="submission" date="2016-08" db="EMBL/GenBank/DDBJ databases">
        <title>Novel Firmicutes and Novel Genomes.</title>
        <authorList>
            <person name="Poppleton D.I."/>
            <person name="Gribaldo S."/>
        </authorList>
    </citation>
    <scope>NUCLEOTIDE SEQUENCE [LARGE SCALE GENOMIC DNA]</scope>
    <source>
        <strain evidence="2 3">CTT3</strain>
    </source>
</reference>